<dbReference type="AlphaFoldDB" id="A0A3S9MWX2"/>
<reference evidence="1 2" key="1">
    <citation type="submission" date="2018-12" db="EMBL/GenBank/DDBJ databases">
        <title>Complete genome of Nonlabens sp. MJ115.</title>
        <authorList>
            <person name="Choi H.S."/>
            <person name="Jung J."/>
        </authorList>
    </citation>
    <scope>NUCLEOTIDE SEQUENCE [LARGE SCALE GENOMIC DNA]</scope>
    <source>
        <strain evidence="1 2">MJ115</strain>
    </source>
</reference>
<dbReference type="Proteomes" id="UP000279600">
    <property type="component" value="Chromosome"/>
</dbReference>
<accession>A0A3S9MWX2</accession>
<protein>
    <submittedName>
        <fullName evidence="1">Uncharacterized protein</fullName>
    </submittedName>
</protein>
<proteinExistence type="predicted"/>
<evidence type="ECO:0000313" key="1">
    <source>
        <dbReference type="EMBL" id="AZQ43680.1"/>
    </source>
</evidence>
<dbReference type="OrthoDB" id="1143877at2"/>
<dbReference type="KEGG" id="noj:EJ995_05350"/>
<dbReference type="RefSeq" id="WP_126446371.1">
    <property type="nucleotide sequence ID" value="NZ_CP034549.1"/>
</dbReference>
<dbReference type="EMBL" id="CP034549">
    <property type="protein sequence ID" value="AZQ43680.1"/>
    <property type="molecule type" value="Genomic_DNA"/>
</dbReference>
<evidence type="ECO:0000313" key="2">
    <source>
        <dbReference type="Proteomes" id="UP000279600"/>
    </source>
</evidence>
<keyword evidence="2" id="KW-1185">Reference proteome</keyword>
<name>A0A3S9MWX2_9FLAO</name>
<organism evidence="1 2">
    <name type="scientific">Nonlabens ponticola</name>
    <dbReference type="NCBI Taxonomy" id="2496866"/>
    <lineage>
        <taxon>Bacteria</taxon>
        <taxon>Pseudomonadati</taxon>
        <taxon>Bacteroidota</taxon>
        <taxon>Flavobacteriia</taxon>
        <taxon>Flavobacteriales</taxon>
        <taxon>Flavobacteriaceae</taxon>
        <taxon>Nonlabens</taxon>
    </lineage>
</organism>
<sequence>MADQIHLEDFDYFKGAKVLHYFEFNDPMTVKDEYFNELEIHALTICNYDGEQTMLFYFDEDLEIVHEHEFMITKQAKEKAAEDFSGIDINWKNK</sequence>
<gene>
    <name evidence="1" type="ORF">EJ995_05350</name>
</gene>